<comment type="caution">
    <text evidence="2">The sequence shown here is derived from an EMBL/GenBank/DDBJ whole genome shotgun (WGS) entry which is preliminary data.</text>
</comment>
<keyword evidence="1" id="KW-0472">Membrane</keyword>
<dbReference type="PANTHER" id="PTHR12526">
    <property type="entry name" value="GLYCOSYLTRANSFERASE"/>
    <property type="match status" value="1"/>
</dbReference>
<protein>
    <submittedName>
        <fullName evidence="2">Glycosyltransferase family 4 protein</fullName>
    </submittedName>
</protein>
<evidence type="ECO:0000256" key="1">
    <source>
        <dbReference type="SAM" id="Phobius"/>
    </source>
</evidence>
<dbReference type="Gene3D" id="3.40.50.2000">
    <property type="entry name" value="Glycogen Phosphorylase B"/>
    <property type="match status" value="2"/>
</dbReference>
<gene>
    <name evidence="2" type="ORF">F3D71_06755</name>
</gene>
<dbReference type="PANTHER" id="PTHR12526:SF609">
    <property type="entry name" value="LIPOPOLYSACCHARIDE BIOSYNTHESIS PROTEIN"/>
    <property type="match status" value="1"/>
</dbReference>
<dbReference type="GO" id="GO:0016740">
    <property type="term" value="F:transferase activity"/>
    <property type="evidence" value="ECO:0007669"/>
    <property type="project" value="UniProtKB-KW"/>
</dbReference>
<dbReference type="Pfam" id="PF13692">
    <property type="entry name" value="Glyco_trans_1_4"/>
    <property type="match status" value="1"/>
</dbReference>
<dbReference type="AlphaFoldDB" id="A0A5M5C5A8"/>
<accession>A0A5M5C5A8</accession>
<dbReference type="Proteomes" id="UP000323717">
    <property type="component" value="Unassembled WGS sequence"/>
</dbReference>
<dbReference type="SUPFAM" id="SSF53756">
    <property type="entry name" value="UDP-Glycosyltransferase/glycogen phosphorylase"/>
    <property type="match status" value="1"/>
</dbReference>
<dbReference type="CDD" id="cd03794">
    <property type="entry name" value="GT4_WbuB-like"/>
    <property type="match status" value="1"/>
</dbReference>
<dbReference type="EMBL" id="VWLE01000062">
    <property type="protein sequence ID" value="KAA3953170.1"/>
    <property type="molecule type" value="Genomic_DNA"/>
</dbReference>
<organism evidence="2 3">
    <name type="scientific">Bacteroides ovatus</name>
    <dbReference type="NCBI Taxonomy" id="28116"/>
    <lineage>
        <taxon>Bacteria</taxon>
        <taxon>Pseudomonadati</taxon>
        <taxon>Bacteroidota</taxon>
        <taxon>Bacteroidia</taxon>
        <taxon>Bacteroidales</taxon>
        <taxon>Bacteroidaceae</taxon>
        <taxon>Bacteroides</taxon>
    </lineage>
</organism>
<reference evidence="2 3" key="1">
    <citation type="journal article" date="2019" name="Nat. Med.">
        <title>A library of human gut bacterial isolates paired with longitudinal multiomics data enables mechanistic microbiome research.</title>
        <authorList>
            <person name="Poyet M."/>
            <person name="Groussin M."/>
            <person name="Gibbons S.M."/>
            <person name="Avila-Pacheco J."/>
            <person name="Jiang X."/>
            <person name="Kearney S.M."/>
            <person name="Perrotta A.R."/>
            <person name="Berdy B."/>
            <person name="Zhao S."/>
            <person name="Lieberman T.D."/>
            <person name="Swanson P.K."/>
            <person name="Smith M."/>
            <person name="Roesemann S."/>
            <person name="Alexander J.E."/>
            <person name="Rich S.A."/>
            <person name="Livny J."/>
            <person name="Vlamakis H."/>
            <person name="Clish C."/>
            <person name="Bullock K."/>
            <person name="Deik A."/>
            <person name="Scott J."/>
            <person name="Pierce K.A."/>
            <person name="Xavier R.J."/>
            <person name="Alm E.J."/>
        </authorList>
    </citation>
    <scope>NUCLEOTIDE SEQUENCE [LARGE SCALE GENOMIC DNA]</scope>
    <source>
        <strain evidence="2 3">BIOML-A163</strain>
    </source>
</reference>
<evidence type="ECO:0000313" key="2">
    <source>
        <dbReference type="EMBL" id="KAA3953170.1"/>
    </source>
</evidence>
<name>A0A5M5C5A8_BACOV</name>
<keyword evidence="1" id="KW-0812">Transmembrane</keyword>
<keyword evidence="2" id="KW-0808">Transferase</keyword>
<feature type="transmembrane region" description="Helical" evidence="1">
    <location>
        <begin position="86"/>
        <end position="105"/>
    </location>
</feature>
<proteinExistence type="predicted"/>
<evidence type="ECO:0000313" key="3">
    <source>
        <dbReference type="Proteomes" id="UP000323717"/>
    </source>
</evidence>
<sequence>MNEKKKILFVCQYFYPETFRGNDIAFHLAEKGCDVHVVTGIPNYPNGKFFSGYGLFKKRYEVINGVRVTRLPIVPRGEGNKIMLMFNYFSYLIVGWVWMFCHALFHKYDIVFCQQLSPVTMSSPAVLYKKMRHVPLYTWVLDLWPESLTAAGGINNQVILGFFNWFVKSEYKNSDKILTSSRGFDQSILQYGDYLDKIIYFPQWSDGTANISDLAFSLPEELQKLSDEHDFIIMFAGAVGEAHGMECNMKAALKTKEYGNIKWVIVGDGRKLEWVRSFVKEYDLKDAVLTLGRFPSETMPMFFEKANVMLVSLTDSPLFNLYSPAKIASYMTAERPIVAVLNGEGGEVIKNADCGWNVSAGDSEELAKLVIMLSKMSKSELQEKGRKGREYYDKFFTKDECLKNLDKIMGL</sequence>
<keyword evidence="1" id="KW-1133">Transmembrane helix</keyword>